<reference evidence="2" key="1">
    <citation type="submission" date="2016-10" db="EMBL/GenBank/DDBJ databases">
        <authorList>
            <person name="Varghese N."/>
            <person name="Submissions S."/>
        </authorList>
    </citation>
    <scope>NUCLEOTIDE SEQUENCE [LARGE SCALE GENOMIC DNA]</scope>
    <source>
        <strain evidence="2">XBD1002</strain>
    </source>
</reference>
<dbReference type="EMBL" id="FORI01000002">
    <property type="protein sequence ID" value="SFI50215.1"/>
    <property type="molecule type" value="Genomic_DNA"/>
</dbReference>
<gene>
    <name evidence="1" type="ORF">SAMN04487775_10270</name>
</gene>
<dbReference type="Proteomes" id="UP000182737">
    <property type="component" value="Unassembled WGS sequence"/>
</dbReference>
<organism evidence="1 2">
    <name type="scientific">Treponema bryantii</name>
    <dbReference type="NCBI Taxonomy" id="163"/>
    <lineage>
        <taxon>Bacteria</taxon>
        <taxon>Pseudomonadati</taxon>
        <taxon>Spirochaetota</taxon>
        <taxon>Spirochaetia</taxon>
        <taxon>Spirochaetales</taxon>
        <taxon>Treponemataceae</taxon>
        <taxon>Treponema</taxon>
    </lineage>
</organism>
<protein>
    <submittedName>
        <fullName evidence="1">Uncharacterized protein</fullName>
    </submittedName>
</protein>
<evidence type="ECO:0000313" key="1">
    <source>
        <dbReference type="EMBL" id="SFI50215.1"/>
    </source>
</evidence>
<dbReference type="OrthoDB" id="359055at2"/>
<evidence type="ECO:0000313" key="2">
    <source>
        <dbReference type="Proteomes" id="UP000182737"/>
    </source>
</evidence>
<proteinExistence type="predicted"/>
<sequence length="312" mass="37492">MKQQDLNQLIESFQRGLLSEKETVDKVCSFVTQNYPIYGLHKYDEDFRQDVILKLLERGPHLLHLFNPNYGDFFTFLYCFVSTIINTKVKSRIVHSMKEKLCLEESIDNFDEKAIKYHRIDFKHFEEPKVPYAPRKIPAEELQNSLKELSLKHQDKKILILALKSSYYLTDEQIERISSLYGIEPEYFYDMVQHCKDTLTDKHDRREKAQERRNFAYFHHKRYNRIIQKLKTEDYSEEQFSMAKEYENKEKKHLRNWNRLNKAFEEGHLYLRPTTKTVADLMGICERQVNYYINCAKKEFGENLLKKAEDGL</sequence>
<accession>A0A1I3IQE7</accession>
<dbReference type="RefSeq" id="WP_074930397.1">
    <property type="nucleotide sequence ID" value="NZ_FORI01000002.1"/>
</dbReference>
<name>A0A1I3IQE7_9SPIR</name>
<dbReference type="AlphaFoldDB" id="A0A1I3IQE7"/>
<keyword evidence="2" id="KW-1185">Reference proteome</keyword>